<dbReference type="GO" id="GO:0005743">
    <property type="term" value="C:mitochondrial inner membrane"/>
    <property type="evidence" value="ECO:0007669"/>
    <property type="project" value="UniProtKB-SubCell"/>
</dbReference>
<feature type="non-terminal residue" evidence="28">
    <location>
        <position position="562"/>
    </location>
</feature>
<keyword evidence="11" id="KW-0106">Calcium</keyword>
<evidence type="ECO:0000256" key="15">
    <source>
        <dbReference type="ARBA" id="ARBA00023054"/>
    </source>
</evidence>
<keyword evidence="18 25" id="KW-0472">Membrane</keyword>
<keyword evidence="12" id="KW-0809">Transit peptide</keyword>
<evidence type="ECO:0000259" key="26">
    <source>
        <dbReference type="PROSITE" id="PS50222"/>
    </source>
</evidence>
<dbReference type="InterPro" id="IPR033122">
    <property type="entry name" value="LETM1-like_RBD"/>
</dbReference>
<proteinExistence type="inferred from homology"/>
<keyword evidence="10" id="KW-0999">Mitochondrion inner membrane</keyword>
<evidence type="ECO:0000256" key="16">
    <source>
        <dbReference type="ARBA" id="ARBA00023065"/>
    </source>
</evidence>
<keyword evidence="29" id="KW-1185">Reference proteome</keyword>
<dbReference type="EMBL" id="VXAT01007830">
    <property type="protein sequence ID" value="NXL04006.1"/>
    <property type="molecule type" value="Genomic_DNA"/>
</dbReference>
<evidence type="ECO:0000256" key="10">
    <source>
        <dbReference type="ARBA" id="ARBA00022792"/>
    </source>
</evidence>
<keyword evidence="13" id="KW-0630">Potassium</keyword>
<dbReference type="Pfam" id="PF26561">
    <property type="entry name" value="LETM1_C"/>
    <property type="match status" value="1"/>
</dbReference>
<name>A0A7L0PFH8_9AVES</name>
<dbReference type="InterPro" id="IPR044202">
    <property type="entry name" value="LETM1/MDM38-like"/>
</dbReference>
<dbReference type="GO" id="GO:0015369">
    <property type="term" value="F:calcium:proton antiporter activity"/>
    <property type="evidence" value="ECO:0007669"/>
    <property type="project" value="UniProtKB-ARBA"/>
</dbReference>
<evidence type="ECO:0000259" key="27">
    <source>
        <dbReference type="PROSITE" id="PS51758"/>
    </source>
</evidence>
<feature type="coiled-coil region" evidence="24">
    <location>
        <begin position="266"/>
        <end position="308"/>
    </location>
</feature>
<keyword evidence="8 25" id="KW-0812">Transmembrane</keyword>
<evidence type="ECO:0000256" key="3">
    <source>
        <dbReference type="ARBA" id="ARBA00020557"/>
    </source>
</evidence>
<accession>A0A7L0PFH8</accession>
<dbReference type="Pfam" id="PF07766">
    <property type="entry name" value="LETM1_RBD"/>
    <property type="match status" value="1"/>
</dbReference>
<evidence type="ECO:0000256" key="11">
    <source>
        <dbReference type="ARBA" id="ARBA00022837"/>
    </source>
</evidence>
<evidence type="ECO:0000256" key="4">
    <source>
        <dbReference type="ARBA" id="ARBA00022448"/>
    </source>
</evidence>
<dbReference type="Gene3D" id="1.10.238.10">
    <property type="entry name" value="EF-hand"/>
    <property type="match status" value="1"/>
</dbReference>
<evidence type="ECO:0000256" key="18">
    <source>
        <dbReference type="ARBA" id="ARBA00023136"/>
    </source>
</evidence>
<evidence type="ECO:0000256" key="24">
    <source>
        <dbReference type="SAM" id="Coils"/>
    </source>
</evidence>
<keyword evidence="7" id="KW-0109">Calcium transport</keyword>
<dbReference type="GO" id="GO:0099093">
    <property type="term" value="P:calcium export from the mitochondrion"/>
    <property type="evidence" value="ECO:0007669"/>
    <property type="project" value="UniProtKB-ARBA"/>
</dbReference>
<evidence type="ECO:0000256" key="5">
    <source>
        <dbReference type="ARBA" id="ARBA00022449"/>
    </source>
</evidence>
<protein>
    <recommendedName>
        <fullName evidence="3">Mitochondrial proton/calcium exchanger protein</fullName>
    </recommendedName>
    <alternativeName>
        <fullName evidence="21">Electroneutral mitochondrial K(+)/H(+)exchanger</fullName>
    </alternativeName>
    <alternativeName>
        <fullName evidence="19">Leucine zipper-EF-hand-containing transmembrane protein 1</fullName>
    </alternativeName>
</protein>
<keyword evidence="9" id="KW-0479">Metal-binding</keyword>
<evidence type="ECO:0000256" key="2">
    <source>
        <dbReference type="ARBA" id="ARBA00009584"/>
    </source>
</evidence>
<evidence type="ECO:0000256" key="6">
    <source>
        <dbReference type="ARBA" id="ARBA00022538"/>
    </source>
</evidence>
<dbReference type="GO" id="GO:0005509">
    <property type="term" value="F:calcium ion binding"/>
    <property type="evidence" value="ECO:0007669"/>
    <property type="project" value="InterPro"/>
</dbReference>
<dbReference type="GO" id="GO:0006813">
    <property type="term" value="P:potassium ion transport"/>
    <property type="evidence" value="ECO:0007669"/>
    <property type="project" value="UniProtKB-KW"/>
</dbReference>
<dbReference type="PROSITE" id="PS50222">
    <property type="entry name" value="EF_HAND_2"/>
    <property type="match status" value="1"/>
</dbReference>
<dbReference type="InterPro" id="IPR002048">
    <property type="entry name" value="EF_hand_dom"/>
</dbReference>
<evidence type="ECO:0000256" key="8">
    <source>
        <dbReference type="ARBA" id="ARBA00022692"/>
    </source>
</evidence>
<evidence type="ECO:0000256" key="7">
    <source>
        <dbReference type="ARBA" id="ARBA00022568"/>
    </source>
</evidence>
<reference evidence="28 29" key="1">
    <citation type="submission" date="2019-09" db="EMBL/GenBank/DDBJ databases">
        <title>Bird 10,000 Genomes (B10K) Project - Family phase.</title>
        <authorList>
            <person name="Zhang G."/>
        </authorList>
    </citation>
    <scope>NUCLEOTIDE SEQUENCE [LARGE SCALE GENOMIC DNA]</scope>
    <source>
        <strain evidence="28">B10K-DU-001-44</strain>
        <tissue evidence="28">Muscle</tissue>
    </source>
</reference>
<keyword evidence="17 23" id="KW-0496">Mitochondrion</keyword>
<dbReference type="Proteomes" id="UP000574277">
    <property type="component" value="Unassembled WGS sequence"/>
</dbReference>
<evidence type="ECO:0000256" key="1">
    <source>
        <dbReference type="ARBA" id="ARBA00004434"/>
    </source>
</evidence>
<dbReference type="InterPro" id="IPR011992">
    <property type="entry name" value="EF-hand-dom_pair"/>
</dbReference>
<dbReference type="FunFam" id="1.10.238.10:FF:000290">
    <property type="entry name" value="LETM1 and EF-hand domain-containing protein 1, mitochondrial"/>
    <property type="match status" value="1"/>
</dbReference>
<feature type="non-terminal residue" evidence="28">
    <location>
        <position position="1"/>
    </location>
</feature>
<dbReference type="AlphaFoldDB" id="A0A7L0PFH8"/>
<evidence type="ECO:0000313" key="29">
    <source>
        <dbReference type="Proteomes" id="UP000574277"/>
    </source>
</evidence>
<dbReference type="PROSITE" id="PS51758">
    <property type="entry name" value="LETM1_RBD"/>
    <property type="match status" value="1"/>
</dbReference>
<keyword evidence="15 24" id="KW-0175">Coiled coil</keyword>
<keyword evidence="6" id="KW-0633">Potassium transport</keyword>
<feature type="domain" description="EF-hand" evidence="26">
    <location>
        <begin position="487"/>
        <end position="522"/>
    </location>
</feature>
<comment type="similarity">
    <text evidence="2">Belongs to the LETM1 family.</text>
</comment>
<comment type="subcellular location">
    <subcellularLocation>
        <location evidence="1">Mitochondrion inner membrane</location>
        <topology evidence="1">Single-pass membrane protein</topology>
    </subcellularLocation>
</comment>
<keyword evidence="4" id="KW-0813">Transport</keyword>
<keyword evidence="16" id="KW-0406">Ion transport</keyword>
<evidence type="ECO:0000256" key="19">
    <source>
        <dbReference type="ARBA" id="ARBA00031360"/>
    </source>
</evidence>
<evidence type="ECO:0000313" key="28">
    <source>
        <dbReference type="EMBL" id="NXL04006.1"/>
    </source>
</evidence>
<feature type="domain" description="Letm1 RBD" evidence="27">
    <location>
        <begin position="55"/>
        <end position="245"/>
    </location>
</feature>
<dbReference type="SUPFAM" id="SSF47473">
    <property type="entry name" value="EF-hand"/>
    <property type="match status" value="1"/>
</dbReference>
<keyword evidence="5" id="KW-0050">Antiport</keyword>
<sequence>QFLRICADLFRLVPFLVFIVVPFMEFLLPVALKLFPNMLPSTFETKSKKEERLKKELRVKLEVAKFLQDTIEEMALKNKAAKGNVTKDFSTFFQKIRETGERPSNEEILRFSKLFEDELTLDNLTRPQLVALCKLLELQSIGTNNFLRFQLTMRLRSIKADDKLIAEEGVDSLTVKELQAACRARGMRALGVTEERLKEQLKQWLDLHLNQEIPTSLLILSRAMYLPETLSPADQLKTTLQTLPESVAKEAQVKVAEVEGEKVDNKARLEATLQEEEAIRKENEEKEMERLSEAAEKAKETLQVAAMKEVESAVDLEAAALQVKKSQMAMDSEQELARADMAMQSETLKDTAPVLEGVKGEEITKEEIDMLSDACTKLQEQKKSLTKEKEELEELKGDIQEYNEDLQEIKELSKTGQEEVVEESKASKRLTKRVNRMIGQIDKIINELETSQKMVDVKLDGGDSPPAGENLISIAELINAMKQIQKIPEEKLTRIAEALDENKDGKIDIDNVVKVVELIDKEDIDIGTSQVAEIMALLQKEEKLEEKVKAKEKHDKEAAEAK</sequence>
<gene>
    <name evidence="28" type="primary">Letm1_1</name>
    <name evidence="28" type="ORF">MESCAY_R14673</name>
</gene>
<feature type="transmembrane region" description="Helical" evidence="25">
    <location>
        <begin position="12"/>
        <end position="32"/>
    </location>
</feature>
<comment type="caution">
    <text evidence="28">The sequence shown here is derived from an EMBL/GenBank/DDBJ whole genome shotgun (WGS) entry which is preliminary data.</text>
</comment>
<evidence type="ECO:0000256" key="17">
    <source>
        <dbReference type="ARBA" id="ARBA00023128"/>
    </source>
</evidence>
<comment type="catalytic activity">
    <reaction evidence="20">
        <text>Ca(2+)(in) + 2 H(+)(out) = Ca(2+)(out) + 2 H(+)(in)</text>
        <dbReference type="Rhea" id="RHEA:72199"/>
        <dbReference type="ChEBI" id="CHEBI:15378"/>
        <dbReference type="ChEBI" id="CHEBI:29108"/>
    </reaction>
</comment>
<dbReference type="InterPro" id="IPR059005">
    <property type="entry name" value="LETM1_C"/>
</dbReference>
<feature type="coiled-coil region" evidence="24">
    <location>
        <begin position="361"/>
        <end position="419"/>
    </location>
</feature>
<evidence type="ECO:0000256" key="20">
    <source>
        <dbReference type="ARBA" id="ARBA00034214"/>
    </source>
</evidence>
<evidence type="ECO:0000256" key="25">
    <source>
        <dbReference type="SAM" id="Phobius"/>
    </source>
</evidence>
<organism evidence="28 29">
    <name type="scientific">Mesembrinibis cayennensis</name>
    <dbReference type="NCBI Taxonomy" id="1118748"/>
    <lineage>
        <taxon>Eukaryota</taxon>
        <taxon>Metazoa</taxon>
        <taxon>Chordata</taxon>
        <taxon>Craniata</taxon>
        <taxon>Vertebrata</taxon>
        <taxon>Euteleostomi</taxon>
        <taxon>Archelosauria</taxon>
        <taxon>Archosauria</taxon>
        <taxon>Dinosauria</taxon>
        <taxon>Saurischia</taxon>
        <taxon>Theropoda</taxon>
        <taxon>Coelurosauria</taxon>
        <taxon>Aves</taxon>
        <taxon>Neognathae</taxon>
        <taxon>Neoaves</taxon>
        <taxon>Aequornithes</taxon>
        <taxon>Pelecaniformes</taxon>
        <taxon>Threskiornithidae</taxon>
        <taxon>Mesembrinibis</taxon>
    </lineage>
</organism>
<evidence type="ECO:0000256" key="9">
    <source>
        <dbReference type="ARBA" id="ARBA00022723"/>
    </source>
</evidence>
<evidence type="ECO:0000256" key="22">
    <source>
        <dbReference type="ARBA" id="ARBA00047912"/>
    </source>
</evidence>
<evidence type="ECO:0000256" key="21">
    <source>
        <dbReference type="ARBA" id="ARBA00035046"/>
    </source>
</evidence>
<evidence type="ECO:0000256" key="23">
    <source>
        <dbReference type="PROSITE-ProRule" id="PRU01094"/>
    </source>
</evidence>
<dbReference type="GO" id="GO:0043022">
    <property type="term" value="F:ribosome binding"/>
    <property type="evidence" value="ECO:0007669"/>
    <property type="project" value="InterPro"/>
</dbReference>
<comment type="catalytic activity">
    <reaction evidence="22">
        <text>K(+)(in) + H(+)(out) = K(+)(out) + H(+)(in)</text>
        <dbReference type="Rhea" id="RHEA:29467"/>
        <dbReference type="ChEBI" id="CHEBI:15378"/>
        <dbReference type="ChEBI" id="CHEBI:29103"/>
    </reaction>
</comment>
<dbReference type="PANTHER" id="PTHR14009">
    <property type="entry name" value="LEUCINE ZIPPER-EF-HAND CONTAINING TRANSMEMBRANE PROTEIN"/>
    <property type="match status" value="1"/>
</dbReference>
<evidence type="ECO:0000256" key="12">
    <source>
        <dbReference type="ARBA" id="ARBA00022946"/>
    </source>
</evidence>
<keyword evidence="14 25" id="KW-1133">Transmembrane helix</keyword>
<dbReference type="PANTHER" id="PTHR14009:SF8">
    <property type="entry name" value="MITOCHONDRIAL PROTON_CALCIUM EXCHANGER PROTEIN"/>
    <property type="match status" value="1"/>
</dbReference>
<dbReference type="GO" id="GO:0051560">
    <property type="term" value="P:mitochondrial calcium ion homeostasis"/>
    <property type="evidence" value="ECO:0007669"/>
    <property type="project" value="UniProtKB-ARBA"/>
</dbReference>
<evidence type="ECO:0000256" key="13">
    <source>
        <dbReference type="ARBA" id="ARBA00022958"/>
    </source>
</evidence>
<evidence type="ECO:0000256" key="14">
    <source>
        <dbReference type="ARBA" id="ARBA00022989"/>
    </source>
</evidence>